<keyword evidence="1" id="KW-1133">Transmembrane helix</keyword>
<evidence type="ECO:0008006" key="4">
    <source>
        <dbReference type="Google" id="ProtNLM"/>
    </source>
</evidence>
<feature type="transmembrane region" description="Helical" evidence="1">
    <location>
        <begin position="112"/>
        <end position="129"/>
    </location>
</feature>
<reference evidence="3" key="1">
    <citation type="submission" date="2017-09" db="EMBL/GenBank/DDBJ databases">
        <title>Depth-based differentiation of microbial function through sediment-hosted aquifers and enrichment of novel symbionts in the deep terrestrial subsurface.</title>
        <authorList>
            <person name="Probst A.J."/>
            <person name="Ladd B."/>
            <person name="Jarett J.K."/>
            <person name="Geller-Mcgrath D.E."/>
            <person name="Sieber C.M.K."/>
            <person name="Emerson J.B."/>
            <person name="Anantharaman K."/>
            <person name="Thomas B.C."/>
            <person name="Malmstrom R."/>
            <person name="Stieglmeier M."/>
            <person name="Klingl A."/>
            <person name="Woyke T."/>
            <person name="Ryan C.M."/>
            <person name="Banfield J.F."/>
        </authorList>
    </citation>
    <scope>NUCLEOTIDE SEQUENCE [LARGE SCALE GENOMIC DNA]</scope>
</reference>
<dbReference type="AlphaFoldDB" id="A0A2M6W0S3"/>
<comment type="caution">
    <text evidence="2">The sequence shown here is derived from an EMBL/GenBank/DDBJ whole genome shotgun (WGS) entry which is preliminary data.</text>
</comment>
<name>A0A2M6W0S3_9BACT</name>
<evidence type="ECO:0000313" key="3">
    <source>
        <dbReference type="Proteomes" id="UP000229362"/>
    </source>
</evidence>
<proteinExistence type="predicted"/>
<feature type="non-terminal residue" evidence="2">
    <location>
        <position position="1"/>
    </location>
</feature>
<sequence>KYVIIETDWITGFTYGTLFSLVFVMLVPLIPKYRRIIGTEFSSYRQGCKLLIASEFLTFGANAIYIYAMSLTAVSLVNAIDSFQPFFVLLYAFVVAKYIPEFFKENITPANILKKFLFFGCMVLGVLLVV</sequence>
<keyword evidence="1" id="KW-0472">Membrane</keyword>
<dbReference type="EMBL" id="PFBZ01000145">
    <property type="protein sequence ID" value="PIT86407.1"/>
    <property type="molecule type" value="Genomic_DNA"/>
</dbReference>
<accession>A0A2M6W0S3</accession>
<keyword evidence="1" id="KW-0812">Transmembrane</keyword>
<dbReference type="Proteomes" id="UP000229362">
    <property type="component" value="Unassembled WGS sequence"/>
</dbReference>
<feature type="transmembrane region" description="Helical" evidence="1">
    <location>
        <begin position="82"/>
        <end position="100"/>
    </location>
</feature>
<gene>
    <name evidence="2" type="ORF">COU33_03375</name>
</gene>
<evidence type="ECO:0000256" key="1">
    <source>
        <dbReference type="SAM" id="Phobius"/>
    </source>
</evidence>
<protein>
    <recommendedName>
        <fullName evidence="4">EamA domain-containing protein</fullName>
    </recommendedName>
</protein>
<feature type="transmembrane region" description="Helical" evidence="1">
    <location>
        <begin position="50"/>
        <end position="70"/>
    </location>
</feature>
<evidence type="ECO:0000313" key="2">
    <source>
        <dbReference type="EMBL" id="PIT86407.1"/>
    </source>
</evidence>
<organism evidence="2 3">
    <name type="scientific">Candidatus Magasanikbacteria bacterium CG10_big_fil_rev_8_21_14_0_10_43_6</name>
    <dbReference type="NCBI Taxonomy" id="1974650"/>
    <lineage>
        <taxon>Bacteria</taxon>
        <taxon>Candidatus Magasanikiibacteriota</taxon>
    </lineage>
</organism>
<feature type="transmembrane region" description="Helical" evidence="1">
    <location>
        <begin position="12"/>
        <end position="30"/>
    </location>
</feature>